<evidence type="ECO:0000259" key="9">
    <source>
        <dbReference type="SMART" id="SM00555"/>
    </source>
</evidence>
<evidence type="ECO:0000256" key="5">
    <source>
        <dbReference type="ARBA" id="ARBA00023308"/>
    </source>
</evidence>
<dbReference type="Gene3D" id="1.20.120.330">
    <property type="entry name" value="Nucleotidyltransferases domain 2"/>
    <property type="match status" value="1"/>
</dbReference>
<evidence type="ECO:0000256" key="7">
    <source>
        <dbReference type="SAM" id="Coils"/>
    </source>
</evidence>
<keyword evidence="4" id="KW-0560">Oxidoreductase</keyword>
<feature type="domain" description="GIT Spa2 homology (SHD)" evidence="9">
    <location>
        <begin position="387"/>
        <end position="417"/>
    </location>
</feature>
<comment type="caution">
    <text evidence="10">The sequence shown here is derived from an EMBL/GenBank/DDBJ whole genome shotgun (WGS) entry which is preliminary data.</text>
</comment>
<dbReference type="Pfam" id="PF13840">
    <property type="entry name" value="ACT_7"/>
    <property type="match status" value="2"/>
</dbReference>
<dbReference type="OrthoDB" id="5588096at2759"/>
<dbReference type="GO" id="GO:0046394">
    <property type="term" value="P:carboxylic acid biosynthetic process"/>
    <property type="evidence" value="ECO:0007669"/>
    <property type="project" value="UniProtKB-ARBA"/>
</dbReference>
<sequence length="1503" mass="166129">MMDEVFVPLIGRACTGISVSGEVFRAFMIDDDNGQNASGKRISEVSEPLAKARFSIFYMSTYQTDFVLIKEKRLEQVVAYLHQSGFELDLDSLEENMPGFDLNTFQVRPSKGSDPIPINAPQTQPALSQSSGLLTQPEYSSFPSSYGSYSEPSQPLSSLKSDDLSGNEASLPGFQDQTLDFLRWERSVIANQLKCVGLDRNFVDDWAMSVMKVMFYPDLVQGYRTDTPRFFSYTASDEGISLITDIEVLNEFQPHWVNQSMDTPPMRLIQVDLSTGHNLDRYGIVRSIAYPLVEKANINLLYLSTFKTANVLVYETDLKEAESILEADLAAQERKCGLANSSRGTPSGPPINYEATAAAYHTDLEMFLEAILAKEAKQGPSPQRMAAREKLVRLSRQQFYELSTDVYDEMTRRIKDDKQVPFLPVRENFHPKRNQARQKLATLPKSRFKDLASDVFYELNRRYPNAKGSSVPEPMPTSRIPMPPMPNDQSKDKEASKEGGSSAKTTQIVPTTGTINIEPVGPDMMGSPVMNPPSSYGRTMTPTSNSNSENNFKSSSPPKPNGIDIDRSYPGSHKPSHSLSESPSSSSGIPLPSQSTPYNRDYPPQRHDLNKSPPNSFAGSPENNYRSLDGMMAELGGLNPPPSNSNYQPSTVPDRRPSNDDRVRDRGPTSDNDSLHGSDSHEDTVSLRRLEAPVSSNNARNQVMDEKMKNEYEERLRTMRLRVEELEAKNAALSSGSRSAKDSYTQNLEEEIEDLKQTKQQQQNRLQQLQEAYNRLEEEHNHHLETVDAVRNDMKLFLEETKDLASRNDELVASKEGSDATIKTLQAEVEEWKSKYQTAKAELRHIKSTSLFLRDPPVTNLDEDIMRPTAQGAVDQVHVIRYQHAIDELLRVSRTNKLSGVLTAMKDVVVACKAITVDIEKADSRGSLSAEKQAQVDEQKTAFSKALASLMTAAKNHASGRGITPVSLLDASAGQVTEAVVRLVEVFGMTAKREIQSVSSDEDRPLERSVKPAPMYHEERNITQLKRDDYGSLTPPKTPRDSDRAEEMDIRRYKQFLERQTDQLVESIQAVLTAVRANKGPQVTMSVATIDDIVGDIISTSRKAFQHPSVALYQREGEPILQDLISCQDDMVHLSNQLVQRMDRGGDETATRKLIAASYELAKYVKELIGLISHVKVDIVLTFFSCRLDRRVALPNKELPNLDFRPLRREAPGNKNSTTPAPRSRPATADNTTCSNMAHIASNFPAAGLLADKVVIITGASSGIGRATAIECARQGANVVIGHIGDDTSHASVKEVQALISQLGRQSIDVGGNVADPETAQHIVEEAVKAFGRVDVLVSNAGICHFHAFLDMPGDFYRKHIDVNLNGAFYHVQAAANQMKQQGGGGAIIAVSSISALVGGEFQTHYTPTKAGLLSLMQSTAIALGKYGIRCNAVLPGTIETDINREDLADVKKREYMEGRCCLGRLGEPEDLAGPIVFLASNMARYVTGASLLVDGGMFVNLQ</sequence>
<keyword evidence="2" id="KW-0677">Repeat</keyword>
<dbReference type="InterPro" id="IPR036291">
    <property type="entry name" value="NAD(P)-bd_dom_sf"/>
</dbReference>
<feature type="compositionally biased region" description="Low complexity" evidence="8">
    <location>
        <begin position="544"/>
        <end position="556"/>
    </location>
</feature>
<dbReference type="FunFam" id="3.40.50.720:FF:000417">
    <property type="entry name" value="Glucose 1-dehydrogenase, putative"/>
    <property type="match status" value="1"/>
</dbReference>
<dbReference type="GO" id="GO:0019301">
    <property type="term" value="P:rhamnose catabolic process"/>
    <property type="evidence" value="ECO:0007669"/>
    <property type="project" value="UniProtKB-ARBA"/>
</dbReference>
<keyword evidence="3" id="KW-0521">NADP</keyword>
<protein>
    <recommendedName>
        <fullName evidence="9">GIT Spa2 homology (SHD) domain-containing protein</fullName>
    </recommendedName>
</protein>
<evidence type="ECO:0000256" key="1">
    <source>
        <dbReference type="ARBA" id="ARBA00006484"/>
    </source>
</evidence>
<dbReference type="InterPro" id="IPR045865">
    <property type="entry name" value="ACT-like_dom_sf"/>
</dbReference>
<evidence type="ECO:0000256" key="2">
    <source>
        <dbReference type="ARBA" id="ARBA00022737"/>
    </source>
</evidence>
<evidence type="ECO:0000256" key="4">
    <source>
        <dbReference type="ARBA" id="ARBA00023002"/>
    </source>
</evidence>
<dbReference type="InterPro" id="IPR039892">
    <property type="entry name" value="Spa2/Sph1"/>
</dbReference>
<dbReference type="EMBL" id="MVBO01000011">
    <property type="protein sequence ID" value="OZJ05714.1"/>
    <property type="molecule type" value="Genomic_DNA"/>
</dbReference>
<evidence type="ECO:0000256" key="3">
    <source>
        <dbReference type="ARBA" id="ARBA00022857"/>
    </source>
</evidence>
<dbReference type="Pfam" id="PF13561">
    <property type="entry name" value="adh_short_C2"/>
    <property type="match status" value="1"/>
</dbReference>
<keyword evidence="11" id="KW-1185">Reference proteome</keyword>
<keyword evidence="5" id="KW-0684">Rhamnose metabolism</keyword>
<feature type="compositionally biased region" description="Polar residues" evidence="8">
    <location>
        <begin position="120"/>
        <end position="134"/>
    </location>
</feature>
<name>A0A261Y5G9_9FUNG</name>
<dbReference type="SMART" id="SM00555">
    <property type="entry name" value="GIT"/>
    <property type="match status" value="2"/>
</dbReference>
<dbReference type="SUPFAM" id="SSF51735">
    <property type="entry name" value="NAD(P)-binding Rossmann-fold domains"/>
    <property type="match status" value="1"/>
</dbReference>
<dbReference type="Pfam" id="PF12205">
    <property type="entry name" value="GIT1_C"/>
    <property type="match status" value="1"/>
</dbReference>
<keyword evidence="7" id="KW-0175">Coiled coil</keyword>
<dbReference type="InterPro" id="IPR002347">
    <property type="entry name" value="SDR_fam"/>
</dbReference>
<dbReference type="PANTHER" id="PTHR21601:SF0">
    <property type="entry name" value="PROTEIN SPA2-RELATED"/>
    <property type="match status" value="1"/>
</dbReference>
<feature type="region of interest" description="Disordered" evidence="8">
    <location>
        <begin position="1204"/>
        <end position="1231"/>
    </location>
</feature>
<evidence type="ECO:0000313" key="10">
    <source>
        <dbReference type="EMBL" id="OZJ05714.1"/>
    </source>
</evidence>
<feature type="compositionally biased region" description="Polar residues" evidence="8">
    <location>
        <begin position="532"/>
        <end position="543"/>
    </location>
</feature>
<accession>A0A261Y5G9</accession>
<dbReference type="InterPro" id="IPR056439">
    <property type="entry name" value="VBS_C3G9"/>
</dbReference>
<organism evidence="10 11">
    <name type="scientific">Bifiguratus adelaidae</name>
    <dbReference type="NCBI Taxonomy" id="1938954"/>
    <lineage>
        <taxon>Eukaryota</taxon>
        <taxon>Fungi</taxon>
        <taxon>Fungi incertae sedis</taxon>
        <taxon>Mucoromycota</taxon>
        <taxon>Mucoromycotina</taxon>
        <taxon>Endogonomycetes</taxon>
        <taxon>Endogonales</taxon>
        <taxon>Endogonales incertae sedis</taxon>
        <taxon>Bifiguratus</taxon>
    </lineage>
</organism>
<dbReference type="Gene3D" id="3.30.2130.10">
    <property type="entry name" value="VC0802-like"/>
    <property type="match status" value="2"/>
</dbReference>
<dbReference type="InterPro" id="IPR022018">
    <property type="entry name" value="GIT1_C"/>
</dbReference>
<feature type="compositionally biased region" description="Polar residues" evidence="8">
    <location>
        <begin position="502"/>
        <end position="515"/>
    </location>
</feature>
<feature type="region of interest" description="Disordered" evidence="8">
    <location>
        <begin position="1016"/>
        <end position="1046"/>
    </location>
</feature>
<dbReference type="GO" id="GO:0016491">
    <property type="term" value="F:oxidoreductase activity"/>
    <property type="evidence" value="ECO:0007669"/>
    <property type="project" value="UniProtKB-KW"/>
</dbReference>
<comment type="pathway">
    <text evidence="6">Amino-acid biosynthesis.</text>
</comment>
<dbReference type="GO" id="GO:0006520">
    <property type="term" value="P:amino acid metabolic process"/>
    <property type="evidence" value="ECO:0007669"/>
    <property type="project" value="UniProtKB-ARBA"/>
</dbReference>
<evidence type="ECO:0000313" key="11">
    <source>
        <dbReference type="Proteomes" id="UP000242875"/>
    </source>
</evidence>
<feature type="compositionally biased region" description="Basic and acidic residues" evidence="8">
    <location>
        <begin position="653"/>
        <end position="691"/>
    </location>
</feature>
<feature type="region of interest" description="Disordered" evidence="8">
    <location>
        <begin position="464"/>
        <end position="695"/>
    </location>
</feature>
<gene>
    <name evidence="10" type="ORF">BZG36_01427</name>
</gene>
<feature type="compositionally biased region" description="Low complexity" evidence="8">
    <location>
        <begin position="137"/>
        <end position="153"/>
    </location>
</feature>
<feature type="compositionally biased region" description="Basic and acidic residues" evidence="8">
    <location>
        <begin position="1016"/>
        <end position="1030"/>
    </location>
</feature>
<dbReference type="SUPFAM" id="SSF55021">
    <property type="entry name" value="ACT-like"/>
    <property type="match status" value="1"/>
</dbReference>
<dbReference type="Gene3D" id="3.40.50.720">
    <property type="entry name" value="NAD(P)-binding Rossmann-like Domain"/>
    <property type="match status" value="1"/>
</dbReference>
<dbReference type="InterPro" id="IPR013724">
    <property type="entry name" value="GIT_SHD"/>
</dbReference>
<dbReference type="InterPro" id="IPR027795">
    <property type="entry name" value="CASTOR_ACT_dom"/>
</dbReference>
<dbReference type="Proteomes" id="UP000242875">
    <property type="component" value="Unassembled WGS sequence"/>
</dbReference>
<comment type="similarity">
    <text evidence="1">Belongs to the short-chain dehydrogenases/reductases (SDR) family.</text>
</comment>
<evidence type="ECO:0000256" key="6">
    <source>
        <dbReference type="ARBA" id="ARBA00029440"/>
    </source>
</evidence>
<feature type="compositionally biased region" description="Polar residues" evidence="8">
    <location>
        <begin position="612"/>
        <end position="626"/>
    </location>
</feature>
<dbReference type="NCBIfam" id="NF005559">
    <property type="entry name" value="PRK07231.1"/>
    <property type="match status" value="1"/>
</dbReference>
<feature type="region of interest" description="Disordered" evidence="8">
    <location>
        <begin position="111"/>
        <end position="169"/>
    </location>
</feature>
<dbReference type="PRINTS" id="PR00080">
    <property type="entry name" value="SDRFAMILY"/>
</dbReference>
<dbReference type="Pfam" id="PF23742">
    <property type="entry name" value="VBS_C3G9"/>
    <property type="match status" value="1"/>
</dbReference>
<feature type="domain" description="GIT Spa2 homology (SHD)" evidence="9">
    <location>
        <begin position="436"/>
        <end position="466"/>
    </location>
</feature>
<dbReference type="Pfam" id="PF08518">
    <property type="entry name" value="GIT_SHD"/>
    <property type="match status" value="2"/>
</dbReference>
<dbReference type="PANTHER" id="PTHR21601">
    <property type="entry name" value="SPA2 PROTEIN"/>
    <property type="match status" value="1"/>
</dbReference>
<dbReference type="CDD" id="cd05233">
    <property type="entry name" value="SDR_c"/>
    <property type="match status" value="1"/>
</dbReference>
<feature type="compositionally biased region" description="Low complexity" evidence="8">
    <location>
        <begin position="577"/>
        <end position="595"/>
    </location>
</feature>
<evidence type="ECO:0000256" key="8">
    <source>
        <dbReference type="SAM" id="MobiDB-lite"/>
    </source>
</evidence>
<dbReference type="SUPFAM" id="SSF58100">
    <property type="entry name" value="Bacterial hemolysins"/>
    <property type="match status" value="1"/>
</dbReference>
<dbReference type="PRINTS" id="PR00081">
    <property type="entry name" value="GDHRDH"/>
</dbReference>
<reference evidence="10 11" key="1">
    <citation type="journal article" date="2017" name="Mycologia">
        <title>Bifiguratus adelaidae, gen. et sp. nov., a new member of Mucoromycotina in endophytic and soil-dwelling habitats.</title>
        <authorList>
            <person name="Torres-Cruz T.J."/>
            <person name="Billingsley Tobias T.L."/>
            <person name="Almatruk M."/>
            <person name="Hesse C."/>
            <person name="Kuske C.R."/>
            <person name="Desiro A."/>
            <person name="Benucci G.M."/>
            <person name="Bonito G."/>
            <person name="Stajich J.E."/>
            <person name="Dunlap C."/>
            <person name="Arnold A.E."/>
            <person name="Porras-Alfaro A."/>
        </authorList>
    </citation>
    <scope>NUCLEOTIDE SEQUENCE [LARGE SCALE GENOMIC DNA]</scope>
    <source>
        <strain evidence="10 11">AZ0501</strain>
    </source>
</reference>
<dbReference type="GO" id="GO:0005078">
    <property type="term" value="F:MAP-kinase scaffold activity"/>
    <property type="evidence" value="ECO:0007669"/>
    <property type="project" value="TreeGrafter"/>
</dbReference>
<proteinExistence type="inferred from homology"/>
<feature type="coiled-coil region" evidence="7">
    <location>
        <begin position="709"/>
        <end position="849"/>
    </location>
</feature>